<proteinExistence type="predicted"/>
<reference evidence="3 4" key="1">
    <citation type="submission" date="2019-08" db="EMBL/GenBank/DDBJ databases">
        <title>Pseudomonas haemolytica sp. nov. isolated from raw milk and skim milk concentrate.</title>
        <authorList>
            <person name="Hofmann K."/>
            <person name="Huptas C."/>
            <person name="Doll E."/>
            <person name="Scherer S."/>
            <person name="Wenning M."/>
        </authorList>
    </citation>
    <scope>NUCLEOTIDE SEQUENCE [LARGE SCALE GENOMIC DNA]</scope>
    <source>
        <strain evidence="2 3">DSM 108987</strain>
        <strain evidence="1 4">DSM 108988</strain>
    </source>
</reference>
<evidence type="ECO:0000313" key="2">
    <source>
        <dbReference type="EMBL" id="MRJ37483.1"/>
    </source>
</evidence>
<dbReference type="Proteomes" id="UP000432048">
    <property type="component" value="Unassembled WGS sequence"/>
</dbReference>
<protein>
    <submittedName>
        <fullName evidence="2">Uncharacterized protein</fullName>
    </submittedName>
</protein>
<accession>A0A5P1DAG4</accession>
<dbReference type="Proteomes" id="UP000408764">
    <property type="component" value="Unassembled WGS sequence"/>
</dbReference>
<dbReference type="AlphaFoldDB" id="A0A5P1DAG4"/>
<name>A0A5P1DAG4_9PSED</name>
<organism evidence="2 3">
    <name type="scientific">Pseudomonas haemolytica</name>
    <dbReference type="NCBI Taxonomy" id="2600065"/>
    <lineage>
        <taxon>Bacteria</taxon>
        <taxon>Pseudomonadati</taxon>
        <taxon>Pseudomonadota</taxon>
        <taxon>Gammaproteobacteria</taxon>
        <taxon>Pseudomonadales</taxon>
        <taxon>Pseudomonadaceae</taxon>
        <taxon>Pseudomonas</taxon>
    </lineage>
</organism>
<sequence>MLAKRVNDNAGCLKKRGVFEFLAGKPAPTRGSVIFTVWLLPPATHPGHPRFSRHQATYPIPPD</sequence>
<evidence type="ECO:0000313" key="1">
    <source>
        <dbReference type="EMBL" id="MRJ18819.1"/>
    </source>
</evidence>
<comment type="caution">
    <text evidence="2">The sequence shown here is derived from an EMBL/GenBank/DDBJ whole genome shotgun (WGS) entry which is preliminary data.</text>
</comment>
<gene>
    <name evidence="2" type="ORF">FRT59_10990</name>
    <name evidence="1" type="ORF">FRT60_00465</name>
</gene>
<evidence type="ECO:0000313" key="3">
    <source>
        <dbReference type="Proteomes" id="UP000408764"/>
    </source>
</evidence>
<dbReference type="EMBL" id="VOIW01000003">
    <property type="protein sequence ID" value="MRJ37483.1"/>
    <property type="molecule type" value="Genomic_DNA"/>
</dbReference>
<dbReference type="EMBL" id="VOIX01000001">
    <property type="protein sequence ID" value="MRJ18819.1"/>
    <property type="molecule type" value="Genomic_DNA"/>
</dbReference>
<evidence type="ECO:0000313" key="4">
    <source>
        <dbReference type="Proteomes" id="UP000432048"/>
    </source>
</evidence>